<evidence type="ECO:0000259" key="2">
    <source>
        <dbReference type="Pfam" id="PF18658"/>
    </source>
</evidence>
<feature type="region of interest" description="Disordered" evidence="1">
    <location>
        <begin position="1"/>
        <end position="20"/>
    </location>
</feature>
<evidence type="ECO:0000256" key="1">
    <source>
        <dbReference type="SAM" id="MobiDB-lite"/>
    </source>
</evidence>
<keyword evidence="4" id="KW-1185">Reference proteome</keyword>
<dbReference type="EMBL" id="JAHWGI010000717">
    <property type="protein sequence ID" value="KAK3917314.1"/>
    <property type="molecule type" value="Genomic_DNA"/>
</dbReference>
<dbReference type="InterPro" id="IPR012337">
    <property type="entry name" value="RNaseH-like_sf"/>
</dbReference>
<reference evidence="3" key="1">
    <citation type="submission" date="2021-07" db="EMBL/GenBank/DDBJ databases">
        <authorList>
            <person name="Catto M.A."/>
            <person name="Jacobson A."/>
            <person name="Kennedy G."/>
            <person name="Labadie P."/>
            <person name="Hunt B.G."/>
            <person name="Srinivasan R."/>
        </authorList>
    </citation>
    <scope>NUCLEOTIDE SEQUENCE</scope>
    <source>
        <strain evidence="3">PL_HMW_Pooled</strain>
        <tissue evidence="3">Head</tissue>
    </source>
</reference>
<proteinExistence type="predicted"/>
<dbReference type="AlphaFoldDB" id="A0AAE1LFZ0"/>
<dbReference type="SUPFAM" id="SSF53098">
    <property type="entry name" value="Ribonuclease H-like"/>
    <property type="match status" value="1"/>
</dbReference>
<dbReference type="InterPro" id="IPR040647">
    <property type="entry name" value="SPIN-DOC_Znf-C2H2"/>
</dbReference>
<gene>
    <name evidence="3" type="ORF">KUF71_006857</name>
</gene>
<organism evidence="3 4">
    <name type="scientific">Frankliniella fusca</name>
    <dbReference type="NCBI Taxonomy" id="407009"/>
    <lineage>
        <taxon>Eukaryota</taxon>
        <taxon>Metazoa</taxon>
        <taxon>Ecdysozoa</taxon>
        <taxon>Arthropoda</taxon>
        <taxon>Hexapoda</taxon>
        <taxon>Insecta</taxon>
        <taxon>Pterygota</taxon>
        <taxon>Neoptera</taxon>
        <taxon>Paraneoptera</taxon>
        <taxon>Thysanoptera</taxon>
        <taxon>Terebrantia</taxon>
        <taxon>Thripoidea</taxon>
        <taxon>Thripidae</taxon>
        <taxon>Frankliniella</taxon>
    </lineage>
</organism>
<dbReference type="Pfam" id="PF18658">
    <property type="entry name" value="zf-C2H2_12"/>
    <property type="match status" value="1"/>
</dbReference>
<accession>A0AAE1LFZ0</accession>
<comment type="caution">
    <text evidence="3">The sequence shown here is derived from an EMBL/GenBank/DDBJ whole genome shotgun (WGS) entry which is preliminary data.</text>
</comment>
<feature type="domain" description="SPIN-DOC-like zinc-finger" evidence="2">
    <location>
        <begin position="31"/>
        <end position="78"/>
    </location>
</feature>
<dbReference type="PANTHER" id="PTHR45913">
    <property type="entry name" value="EPM2A-INTERACTING PROTEIN 1"/>
    <property type="match status" value="1"/>
</dbReference>
<sequence>MSLSKPSRSAAAVDAPPPKLRKVDRENRTFQMRWEEEYLFTLDPEADRPVCLVCGELCSVKKEFNLRRHYTRQHEEVFKNMQHDERVAKVFHLKTEFLASKQKQAGPAGVLNVSDAAQSASFVLSDILLRKGKPFTDGLLVKECLVKAAEIMCPEMVSKFQAISLSPNTISERATDISADLEGQLRHKCSKFVFFSLALDESTDVVDTAQLAVFIRGVDEALEITEELLTLIPLKGTTLGKDLFSALLKAFDTFNLSWNSFIGFASDGAPSMKGDKKDGLVALVRKHLRGLGLPDSIWHIHCIVHQEALCAGALEVSDVMDVVTKVVNKMRTVGLSHRQFRSFLEEIGSDYEDMPYYNKTRWLSRAKVLKRFFDLREILVDFLKEKKLISLFPQLNNPDWIKKLAFLVDVTQHLNSLNLSLQGKTNLISDMYKIIIGFEQKLGLFISEIEKGNLFHFEHLKSLGLTVELQGECIITLCKLRDKFQSSFQDFRKLEMDIAIFSDPFSVKVCDVPPELKLNMIDLQLDRPLKLRYLSVTLKEFYFSLCKKKYGNILNHAMKMFALFSSSYICEQLFSLMKYAKSKFRSRLTDENLLSQLRIMSRNSMEPDFTELMLKRRSQVSPVPPD</sequence>
<dbReference type="PANTHER" id="PTHR45913:SF5">
    <property type="entry name" value="GENERAL TRANSCRIPTION FACTOR II-I REPEAT DOMAIN-CONTAINING PROTEIN 2A-LIKE PROTEIN"/>
    <property type="match status" value="1"/>
</dbReference>
<reference evidence="3" key="2">
    <citation type="journal article" date="2023" name="BMC Genomics">
        <title>Pest status, molecular evolution, and epigenetic factors derived from the genome assembly of Frankliniella fusca, a thysanopteran phytovirus vector.</title>
        <authorList>
            <person name="Catto M.A."/>
            <person name="Labadie P.E."/>
            <person name="Jacobson A.L."/>
            <person name="Kennedy G.G."/>
            <person name="Srinivasan R."/>
            <person name="Hunt B.G."/>
        </authorList>
    </citation>
    <scope>NUCLEOTIDE SEQUENCE</scope>
    <source>
        <strain evidence="3">PL_HMW_Pooled</strain>
    </source>
</reference>
<evidence type="ECO:0000313" key="4">
    <source>
        <dbReference type="Proteomes" id="UP001219518"/>
    </source>
</evidence>
<protein>
    <submittedName>
        <fullName evidence="3">General transcription factor II-I repeat domain-containing protein 2A</fullName>
    </submittedName>
</protein>
<dbReference type="Proteomes" id="UP001219518">
    <property type="component" value="Unassembled WGS sequence"/>
</dbReference>
<evidence type="ECO:0000313" key="3">
    <source>
        <dbReference type="EMBL" id="KAK3917314.1"/>
    </source>
</evidence>
<name>A0AAE1LFZ0_9NEOP</name>